<evidence type="ECO:0000313" key="5">
    <source>
        <dbReference type="Proteomes" id="UP000237771"/>
    </source>
</evidence>
<accession>A0A1M5MHC8</accession>
<reference evidence="3" key="1">
    <citation type="submission" date="2016-11" db="EMBL/GenBank/DDBJ databases">
        <authorList>
            <person name="Jaros S."/>
            <person name="Januszkiewicz K."/>
            <person name="Wedrychowicz H."/>
        </authorList>
    </citation>
    <scope>NUCLEOTIDE SEQUENCE [LARGE SCALE GENOMIC DNA]</scope>
    <source>
        <strain evidence="3">DSM 19729</strain>
    </source>
</reference>
<proteinExistence type="predicted"/>
<gene>
    <name evidence="2" type="ORF">BC624_10328</name>
    <name evidence="3" type="ORF">SAMN05443373_10427</name>
</gene>
<dbReference type="Proteomes" id="UP000184384">
    <property type="component" value="Unassembled WGS sequence"/>
</dbReference>
<feature type="signal peptide" evidence="1">
    <location>
        <begin position="1"/>
        <end position="22"/>
    </location>
</feature>
<evidence type="ECO:0008006" key="6">
    <source>
        <dbReference type="Google" id="ProtNLM"/>
    </source>
</evidence>
<name>A0A1M5MHC8_9FLAO</name>
<dbReference type="RefSeq" id="WP_072942178.1">
    <property type="nucleotide sequence ID" value="NZ_FQWO01000004.1"/>
</dbReference>
<dbReference type="EMBL" id="PVUB01000003">
    <property type="protein sequence ID" value="PRZ24957.1"/>
    <property type="molecule type" value="Genomic_DNA"/>
</dbReference>
<dbReference type="InterPro" id="IPR021428">
    <property type="entry name" value="DUF3078"/>
</dbReference>
<reference evidence="2 5" key="3">
    <citation type="submission" date="2018-03" db="EMBL/GenBank/DDBJ databases">
        <title>Genomic Encyclopedia of Archaeal and Bacterial Type Strains, Phase II (KMG-II): from individual species to whole genera.</title>
        <authorList>
            <person name="Goeker M."/>
        </authorList>
    </citation>
    <scope>NUCLEOTIDE SEQUENCE [LARGE SCALE GENOMIC DNA]</scope>
    <source>
        <strain evidence="2 5">DSM 17797</strain>
    </source>
</reference>
<keyword evidence="1" id="KW-0732">Signal</keyword>
<dbReference type="STRING" id="280093.SAMN05443373_10427"/>
<keyword evidence="5" id="KW-1185">Reference proteome</keyword>
<evidence type="ECO:0000313" key="3">
    <source>
        <dbReference type="EMBL" id="SHG76745.1"/>
    </source>
</evidence>
<dbReference type="AlphaFoldDB" id="A0A1M5MHC8"/>
<dbReference type="OrthoDB" id="1495718at2"/>
<feature type="chain" id="PRO_5012951566" description="DUF3078 domain-containing protein" evidence="1">
    <location>
        <begin position="23"/>
        <end position="316"/>
    </location>
</feature>
<organism evidence="3 4">
    <name type="scientific">Flavobacterium granuli</name>
    <dbReference type="NCBI Taxonomy" id="280093"/>
    <lineage>
        <taxon>Bacteria</taxon>
        <taxon>Pseudomonadati</taxon>
        <taxon>Bacteroidota</taxon>
        <taxon>Flavobacteriia</taxon>
        <taxon>Flavobacteriales</taxon>
        <taxon>Flavobacteriaceae</taxon>
        <taxon>Flavobacterium</taxon>
    </lineage>
</organism>
<sequence>MTKLACNTLLTLVLLFTINSFSQDIVSPKPKNVSNWNGKNTVGFDFSEIAFMNWSSGGESSISGLFKGSFVLTYSNKNVKWVEELIVRYGVNKQDGLDLRKTDDAFRYNSTIGYRKDSTSNWYHSAKFTFNTQFTNGYKYPNREIAISRLFAPAYTFLGAGAEYSSKKKDENLYISPVTMKNTLVLDQYLANQGAFGVNKAVYDVDGNLIYEGKKSKTELGFLVTSYLKKEIFKNIIFENRLSLYSDYINNFGNIDIDCNTQLNLVVNQYVKANIGAHFVYDDDIKSKEEINGVQTTVGPKLQLKQVLGVGLEYVF</sequence>
<evidence type="ECO:0000256" key="1">
    <source>
        <dbReference type="SAM" id="SignalP"/>
    </source>
</evidence>
<evidence type="ECO:0000313" key="2">
    <source>
        <dbReference type="EMBL" id="PRZ24957.1"/>
    </source>
</evidence>
<dbReference type="Pfam" id="PF11276">
    <property type="entry name" value="DUF3078"/>
    <property type="match status" value="1"/>
</dbReference>
<dbReference type="EMBL" id="FQWO01000004">
    <property type="protein sequence ID" value="SHG76745.1"/>
    <property type="molecule type" value="Genomic_DNA"/>
</dbReference>
<reference evidence="4" key="2">
    <citation type="submission" date="2016-11" db="EMBL/GenBank/DDBJ databases">
        <authorList>
            <person name="Varghese N."/>
            <person name="Submissions S."/>
        </authorList>
    </citation>
    <scope>NUCLEOTIDE SEQUENCE [LARGE SCALE GENOMIC DNA]</scope>
    <source>
        <strain evidence="4">DSM 19729</strain>
    </source>
</reference>
<protein>
    <recommendedName>
        <fullName evidence="6">DUF3078 domain-containing protein</fullName>
    </recommendedName>
</protein>
<evidence type="ECO:0000313" key="4">
    <source>
        <dbReference type="Proteomes" id="UP000184384"/>
    </source>
</evidence>
<dbReference type="Proteomes" id="UP000237771">
    <property type="component" value="Unassembled WGS sequence"/>
</dbReference>